<protein>
    <submittedName>
        <fullName evidence="2">(Mediterranean fruit fly) hypothetical protein</fullName>
    </submittedName>
</protein>
<organism evidence="2 3">
    <name type="scientific">Ceratitis capitata</name>
    <name type="common">Mediterranean fruit fly</name>
    <name type="synonym">Tephritis capitata</name>
    <dbReference type="NCBI Taxonomy" id="7213"/>
    <lineage>
        <taxon>Eukaryota</taxon>
        <taxon>Metazoa</taxon>
        <taxon>Ecdysozoa</taxon>
        <taxon>Arthropoda</taxon>
        <taxon>Hexapoda</taxon>
        <taxon>Insecta</taxon>
        <taxon>Pterygota</taxon>
        <taxon>Neoptera</taxon>
        <taxon>Endopterygota</taxon>
        <taxon>Diptera</taxon>
        <taxon>Brachycera</taxon>
        <taxon>Muscomorpha</taxon>
        <taxon>Tephritoidea</taxon>
        <taxon>Tephritidae</taxon>
        <taxon>Ceratitis</taxon>
        <taxon>Ceratitis</taxon>
    </lineage>
</organism>
<dbReference type="EMBL" id="CAJHJT010000034">
    <property type="protein sequence ID" value="CAD7006667.1"/>
    <property type="molecule type" value="Genomic_DNA"/>
</dbReference>
<evidence type="ECO:0000313" key="3">
    <source>
        <dbReference type="Proteomes" id="UP000606786"/>
    </source>
</evidence>
<feature type="transmembrane region" description="Helical" evidence="1">
    <location>
        <begin position="68"/>
        <end position="87"/>
    </location>
</feature>
<keyword evidence="1" id="KW-0472">Membrane</keyword>
<accession>A0A811VA54</accession>
<sequence>MKLKKKNYEFHSKLMIKYKKSITTLNLSEVNTNNDSTKINCTFGNKLIKRQQQQHLISYDNYTKRATLYLYITCVCMYGKCVSLFCVSGRQLKIITKNKKNNKNEA</sequence>
<dbReference type="AlphaFoldDB" id="A0A811VA54"/>
<name>A0A811VA54_CERCA</name>
<reference evidence="2" key="1">
    <citation type="submission" date="2020-11" db="EMBL/GenBank/DDBJ databases">
        <authorList>
            <person name="Whitehead M."/>
        </authorList>
    </citation>
    <scope>NUCLEOTIDE SEQUENCE</scope>
    <source>
        <strain evidence="2">EGII</strain>
    </source>
</reference>
<dbReference type="Proteomes" id="UP000606786">
    <property type="component" value="Unassembled WGS sequence"/>
</dbReference>
<keyword evidence="1" id="KW-0812">Transmembrane</keyword>
<keyword evidence="1" id="KW-1133">Transmembrane helix</keyword>
<evidence type="ECO:0000256" key="1">
    <source>
        <dbReference type="SAM" id="Phobius"/>
    </source>
</evidence>
<comment type="caution">
    <text evidence="2">The sequence shown here is derived from an EMBL/GenBank/DDBJ whole genome shotgun (WGS) entry which is preliminary data.</text>
</comment>
<keyword evidence="3" id="KW-1185">Reference proteome</keyword>
<evidence type="ECO:0000313" key="2">
    <source>
        <dbReference type="EMBL" id="CAD7006667.1"/>
    </source>
</evidence>
<proteinExistence type="predicted"/>
<gene>
    <name evidence="2" type="ORF">CCAP1982_LOCUS14969</name>
</gene>